<gene>
    <name evidence="1" type="ORF">I4F81_000485</name>
</gene>
<sequence length="278" mass="29524">MAPPASWTRRPRCGLLTTAAVAAVAVLVGAPAATVAAPPPRSTGSLTTASRLLPWSCPSTKSWHAVGGDSYAPPTTVRLPAAAVTDKDWKGLGGDSWWRVNSPGVGYDVLQFTPLNYAKSTNQPGAAITYRFTAPASGRYRWAMKAAAPHPTDWNDVFVRWVGTAGSSWGRQKRGGSWSSLPSGVWQKIYTNVGKGEWAWGGYNKDHDAHMLITSDLTTGTVYEFQMTGRSHQIQVAAFALMRCEVDAYGSSGCGDVKGLDATPAAVCKRECSQSGGA</sequence>
<evidence type="ECO:0000313" key="1">
    <source>
        <dbReference type="EMBL" id="KAK1857871.1"/>
    </source>
</evidence>
<proteinExistence type="predicted"/>
<dbReference type="Proteomes" id="UP000798662">
    <property type="component" value="Chromosome 1"/>
</dbReference>
<reference evidence="1" key="1">
    <citation type="submission" date="2019-11" db="EMBL/GenBank/DDBJ databases">
        <title>Nori genome reveals adaptations in red seaweeds to the harsh intertidal environment.</title>
        <authorList>
            <person name="Wang D."/>
            <person name="Mao Y."/>
        </authorList>
    </citation>
    <scope>NUCLEOTIDE SEQUENCE</scope>
    <source>
        <tissue evidence="1">Gametophyte</tissue>
    </source>
</reference>
<evidence type="ECO:0000313" key="2">
    <source>
        <dbReference type="Proteomes" id="UP000798662"/>
    </source>
</evidence>
<keyword evidence="2" id="KW-1185">Reference proteome</keyword>
<accession>A0ACC3BK48</accession>
<organism evidence="1 2">
    <name type="scientific">Pyropia yezoensis</name>
    <name type="common">Susabi-nori</name>
    <name type="synonym">Porphyra yezoensis</name>
    <dbReference type="NCBI Taxonomy" id="2788"/>
    <lineage>
        <taxon>Eukaryota</taxon>
        <taxon>Rhodophyta</taxon>
        <taxon>Bangiophyceae</taxon>
        <taxon>Bangiales</taxon>
        <taxon>Bangiaceae</taxon>
        <taxon>Pyropia</taxon>
    </lineage>
</organism>
<name>A0ACC3BK48_PYRYE</name>
<protein>
    <submittedName>
        <fullName evidence="1">Uncharacterized protein</fullName>
    </submittedName>
</protein>
<dbReference type="EMBL" id="CM020618">
    <property type="protein sequence ID" value="KAK1857871.1"/>
    <property type="molecule type" value="Genomic_DNA"/>
</dbReference>
<comment type="caution">
    <text evidence="1">The sequence shown here is derived from an EMBL/GenBank/DDBJ whole genome shotgun (WGS) entry which is preliminary data.</text>
</comment>